<accession>A0ABD3QIQ0</accession>
<dbReference type="CDD" id="cd06150">
    <property type="entry name" value="YjgF_YER057c_UK114_like_2"/>
    <property type="match status" value="1"/>
</dbReference>
<dbReference type="Proteomes" id="UP001530400">
    <property type="component" value="Unassembled WGS sequence"/>
</dbReference>
<protein>
    <submittedName>
        <fullName evidence="1">Uncharacterized protein</fullName>
    </submittedName>
</protein>
<proteinExistence type="predicted"/>
<dbReference type="InterPro" id="IPR035959">
    <property type="entry name" value="RutC-like_sf"/>
</dbReference>
<keyword evidence="2" id="KW-1185">Reference proteome</keyword>
<dbReference type="InterPro" id="IPR006175">
    <property type="entry name" value="YjgF/YER057c/UK114"/>
</dbReference>
<dbReference type="PANTHER" id="PTHR47328:SF1">
    <property type="entry name" value="RUTC FAMILY PROTEIN YOAB"/>
    <property type="match status" value="1"/>
</dbReference>
<evidence type="ECO:0000313" key="1">
    <source>
        <dbReference type="EMBL" id="KAL3800014.1"/>
    </source>
</evidence>
<comment type="caution">
    <text evidence="1">The sequence shown here is derived from an EMBL/GenBank/DDBJ whole genome shotgun (WGS) entry which is preliminary data.</text>
</comment>
<dbReference type="PANTHER" id="PTHR47328">
    <property type="match status" value="1"/>
</dbReference>
<dbReference type="Gene3D" id="3.30.1330.40">
    <property type="entry name" value="RutC-like"/>
    <property type="match status" value="1"/>
</dbReference>
<dbReference type="AlphaFoldDB" id="A0ABD3QIQ0"/>
<evidence type="ECO:0000313" key="2">
    <source>
        <dbReference type="Proteomes" id="UP001530400"/>
    </source>
</evidence>
<organism evidence="1 2">
    <name type="scientific">Cyclotella atomus</name>
    <dbReference type="NCBI Taxonomy" id="382360"/>
    <lineage>
        <taxon>Eukaryota</taxon>
        <taxon>Sar</taxon>
        <taxon>Stramenopiles</taxon>
        <taxon>Ochrophyta</taxon>
        <taxon>Bacillariophyta</taxon>
        <taxon>Coscinodiscophyceae</taxon>
        <taxon>Thalassiosirophycidae</taxon>
        <taxon>Stephanodiscales</taxon>
        <taxon>Stephanodiscaceae</taxon>
        <taxon>Cyclotella</taxon>
    </lineage>
</organism>
<gene>
    <name evidence="1" type="ORF">ACHAWO_004692</name>
</gene>
<sequence>MSSITRLETSHPRMSQIVIHNKTVYLSGQVDESSSPDAASQTKSILSEIDRLLALAGTNKSKLLRATIWLSNIERDFGPMNTVWTEWVDAKNKPVRACTEAKLAADKYLVEIQVEASVE</sequence>
<dbReference type="SUPFAM" id="SSF55298">
    <property type="entry name" value="YjgF-like"/>
    <property type="match status" value="1"/>
</dbReference>
<dbReference type="Pfam" id="PF01042">
    <property type="entry name" value="Ribonuc_L-PSP"/>
    <property type="match status" value="1"/>
</dbReference>
<reference evidence="1 2" key="1">
    <citation type="submission" date="2024-10" db="EMBL/GenBank/DDBJ databases">
        <title>Updated reference genomes for cyclostephanoid diatoms.</title>
        <authorList>
            <person name="Roberts W.R."/>
            <person name="Alverson A.J."/>
        </authorList>
    </citation>
    <scope>NUCLEOTIDE SEQUENCE [LARGE SCALE GENOMIC DNA]</scope>
    <source>
        <strain evidence="1 2">AJA010-31</strain>
    </source>
</reference>
<dbReference type="InterPro" id="IPR035709">
    <property type="entry name" value="YoaB-like"/>
</dbReference>
<dbReference type="EMBL" id="JALLPJ020000173">
    <property type="protein sequence ID" value="KAL3800014.1"/>
    <property type="molecule type" value="Genomic_DNA"/>
</dbReference>
<name>A0ABD3QIQ0_9STRA</name>